<dbReference type="GO" id="GO:0004674">
    <property type="term" value="F:protein serine/threonine kinase activity"/>
    <property type="evidence" value="ECO:0007669"/>
    <property type="project" value="UniProtKB-KW"/>
</dbReference>
<feature type="region of interest" description="Disordered" evidence="9">
    <location>
        <begin position="356"/>
        <end position="377"/>
    </location>
</feature>
<dbReference type="GO" id="GO:0004713">
    <property type="term" value="F:protein tyrosine kinase activity"/>
    <property type="evidence" value="ECO:0007669"/>
    <property type="project" value="InterPro"/>
</dbReference>
<dbReference type="SMART" id="SM00219">
    <property type="entry name" value="TyrKc"/>
    <property type="match status" value="1"/>
</dbReference>
<evidence type="ECO:0000256" key="2">
    <source>
        <dbReference type="ARBA" id="ARBA00022527"/>
    </source>
</evidence>
<dbReference type="InterPro" id="IPR020635">
    <property type="entry name" value="Tyr_kinase_cat_dom"/>
</dbReference>
<evidence type="ECO:0000256" key="1">
    <source>
        <dbReference type="ARBA" id="ARBA00012513"/>
    </source>
</evidence>
<dbReference type="PRINTS" id="PR00109">
    <property type="entry name" value="TYRKINASE"/>
</dbReference>
<comment type="catalytic activity">
    <reaction evidence="8">
        <text>L-seryl-[protein] + ATP = O-phospho-L-seryl-[protein] + ADP + H(+)</text>
        <dbReference type="Rhea" id="RHEA:17989"/>
        <dbReference type="Rhea" id="RHEA-COMP:9863"/>
        <dbReference type="Rhea" id="RHEA-COMP:11604"/>
        <dbReference type="ChEBI" id="CHEBI:15378"/>
        <dbReference type="ChEBI" id="CHEBI:29999"/>
        <dbReference type="ChEBI" id="CHEBI:30616"/>
        <dbReference type="ChEBI" id="CHEBI:83421"/>
        <dbReference type="ChEBI" id="CHEBI:456216"/>
        <dbReference type="EC" id="2.7.11.1"/>
    </reaction>
</comment>
<dbReference type="InterPro" id="IPR001245">
    <property type="entry name" value="Ser-Thr/Tyr_kinase_cat_dom"/>
</dbReference>
<evidence type="ECO:0000256" key="4">
    <source>
        <dbReference type="ARBA" id="ARBA00022741"/>
    </source>
</evidence>
<keyword evidence="2" id="KW-0723">Serine/threonine-protein kinase</keyword>
<dbReference type="Proteomes" id="UP001515480">
    <property type="component" value="Unassembled WGS sequence"/>
</dbReference>
<dbReference type="Gene3D" id="1.10.510.10">
    <property type="entry name" value="Transferase(Phosphotransferase) domain 1"/>
    <property type="match status" value="1"/>
</dbReference>
<dbReference type="Gene3D" id="3.30.200.20">
    <property type="entry name" value="Phosphorylase Kinase, domain 1"/>
    <property type="match status" value="1"/>
</dbReference>
<evidence type="ECO:0000256" key="7">
    <source>
        <dbReference type="ARBA" id="ARBA00047899"/>
    </source>
</evidence>
<comment type="caution">
    <text evidence="11">The sequence shown here is derived from an EMBL/GenBank/DDBJ whole genome shotgun (WGS) entry which is preliminary data.</text>
</comment>
<dbReference type="PROSITE" id="PS50011">
    <property type="entry name" value="PROTEIN_KINASE_DOM"/>
    <property type="match status" value="1"/>
</dbReference>
<feature type="domain" description="Protein kinase" evidence="10">
    <location>
        <begin position="25"/>
        <end position="281"/>
    </location>
</feature>
<dbReference type="Pfam" id="PF00069">
    <property type="entry name" value="Pkinase"/>
    <property type="match status" value="1"/>
</dbReference>
<evidence type="ECO:0000313" key="11">
    <source>
        <dbReference type="EMBL" id="KAL1525915.1"/>
    </source>
</evidence>
<dbReference type="InterPro" id="IPR051131">
    <property type="entry name" value="NEK_Ser/Thr_kinase_NIMA"/>
</dbReference>
<name>A0AB34JVI0_PRYPA</name>
<keyword evidence="12" id="KW-1185">Reference proteome</keyword>
<keyword evidence="4" id="KW-0547">Nucleotide-binding</keyword>
<dbReference type="InterPro" id="IPR000719">
    <property type="entry name" value="Prot_kinase_dom"/>
</dbReference>
<dbReference type="EC" id="2.7.11.1" evidence="1"/>
<dbReference type="PANTHER" id="PTHR44899:SF3">
    <property type="entry name" value="SERINE_THREONINE-PROTEIN KINASE NEK1"/>
    <property type="match status" value="1"/>
</dbReference>
<evidence type="ECO:0000313" key="12">
    <source>
        <dbReference type="Proteomes" id="UP001515480"/>
    </source>
</evidence>
<keyword evidence="5" id="KW-0418">Kinase</keyword>
<organism evidence="11 12">
    <name type="scientific">Prymnesium parvum</name>
    <name type="common">Toxic golden alga</name>
    <dbReference type="NCBI Taxonomy" id="97485"/>
    <lineage>
        <taxon>Eukaryota</taxon>
        <taxon>Haptista</taxon>
        <taxon>Haptophyta</taxon>
        <taxon>Prymnesiophyceae</taxon>
        <taxon>Prymnesiales</taxon>
        <taxon>Prymnesiaceae</taxon>
        <taxon>Prymnesium</taxon>
    </lineage>
</organism>
<reference evidence="11 12" key="1">
    <citation type="journal article" date="2024" name="Science">
        <title>Giant polyketide synthase enzymes in the biosynthesis of giant marine polyether toxins.</title>
        <authorList>
            <person name="Fallon T.R."/>
            <person name="Shende V.V."/>
            <person name="Wierzbicki I.H."/>
            <person name="Pendleton A.L."/>
            <person name="Watervoot N.F."/>
            <person name="Auber R.P."/>
            <person name="Gonzalez D.J."/>
            <person name="Wisecaver J.H."/>
            <person name="Moore B.S."/>
        </authorList>
    </citation>
    <scope>NUCLEOTIDE SEQUENCE [LARGE SCALE GENOMIC DNA]</scope>
    <source>
        <strain evidence="11 12">12B1</strain>
    </source>
</reference>
<proteinExistence type="predicted"/>
<protein>
    <recommendedName>
        <fullName evidence="1">non-specific serine/threonine protein kinase</fullName>
        <ecNumber evidence="1">2.7.11.1</ecNumber>
    </recommendedName>
</protein>
<keyword evidence="6" id="KW-0067">ATP-binding</keyword>
<keyword evidence="3" id="KW-0808">Transferase</keyword>
<evidence type="ECO:0000256" key="9">
    <source>
        <dbReference type="SAM" id="MobiDB-lite"/>
    </source>
</evidence>
<accession>A0AB34JVI0</accession>
<dbReference type="InterPro" id="IPR011009">
    <property type="entry name" value="Kinase-like_dom_sf"/>
</dbReference>
<comment type="catalytic activity">
    <reaction evidence="7">
        <text>L-threonyl-[protein] + ATP = O-phospho-L-threonyl-[protein] + ADP + H(+)</text>
        <dbReference type="Rhea" id="RHEA:46608"/>
        <dbReference type="Rhea" id="RHEA-COMP:11060"/>
        <dbReference type="Rhea" id="RHEA-COMP:11605"/>
        <dbReference type="ChEBI" id="CHEBI:15378"/>
        <dbReference type="ChEBI" id="CHEBI:30013"/>
        <dbReference type="ChEBI" id="CHEBI:30616"/>
        <dbReference type="ChEBI" id="CHEBI:61977"/>
        <dbReference type="ChEBI" id="CHEBI:456216"/>
        <dbReference type="EC" id="2.7.11.1"/>
    </reaction>
</comment>
<evidence type="ECO:0000256" key="6">
    <source>
        <dbReference type="ARBA" id="ARBA00022840"/>
    </source>
</evidence>
<evidence type="ECO:0000256" key="5">
    <source>
        <dbReference type="ARBA" id="ARBA00022777"/>
    </source>
</evidence>
<evidence type="ECO:0000259" key="10">
    <source>
        <dbReference type="PROSITE" id="PS50011"/>
    </source>
</evidence>
<evidence type="ECO:0000256" key="3">
    <source>
        <dbReference type="ARBA" id="ARBA00022679"/>
    </source>
</evidence>
<dbReference type="GO" id="GO:0005524">
    <property type="term" value="F:ATP binding"/>
    <property type="evidence" value="ECO:0007669"/>
    <property type="project" value="UniProtKB-KW"/>
</dbReference>
<dbReference type="PANTHER" id="PTHR44899">
    <property type="entry name" value="CAMK FAMILY PROTEIN KINASE"/>
    <property type="match status" value="1"/>
</dbReference>
<dbReference type="AlphaFoldDB" id="A0AB34JVI0"/>
<feature type="compositionally biased region" description="Low complexity" evidence="9">
    <location>
        <begin position="363"/>
        <end position="375"/>
    </location>
</feature>
<evidence type="ECO:0000256" key="8">
    <source>
        <dbReference type="ARBA" id="ARBA00048679"/>
    </source>
</evidence>
<dbReference type="InterPro" id="IPR008266">
    <property type="entry name" value="Tyr_kinase_AS"/>
</dbReference>
<dbReference type="SUPFAM" id="SSF56112">
    <property type="entry name" value="Protein kinase-like (PK-like)"/>
    <property type="match status" value="1"/>
</dbReference>
<dbReference type="PROSITE" id="PS00109">
    <property type="entry name" value="PROTEIN_KINASE_TYR"/>
    <property type="match status" value="1"/>
</dbReference>
<sequence>MAVELLDRLSVMESKRPSDERLAGLETVRKLGGGSHGHCYLMRGDDGRLVVHKRVPVSHMLPSDQEVAEREVNILASLSHPFIVRYDRAFVEAGQLCIAMEYASGGDLSHRLDEVRKAGRRVELPQALEWFAQLLLALKYVHRLRVVHRDLALKNIFLSADGVVKLGDFGVARVLGNSELAMTKVGTPCNVSPERCEGKPYSFESDIWALGCLLFEMLTLRPAFQAETMPELVHKIIAGAHAEFRESDGIPPEVEALIDTLLAVDPSKRPTISQLLDSPIVAPHATRFLAADLEASAAAEVQQVEIPLVGYEGASKTKFSERPIFVEGGGRIVDEAAATQHDEKLVAVRQRRLKQMAARRGDSSTGSSRQSSGLSFDKVQNFGSSGLLGYLKGQGADDIISQRG</sequence>
<dbReference type="EMBL" id="JBGBPQ010000004">
    <property type="protein sequence ID" value="KAL1525915.1"/>
    <property type="molecule type" value="Genomic_DNA"/>
</dbReference>
<gene>
    <name evidence="11" type="ORF">AB1Y20_020742</name>
</gene>
<dbReference type="CDD" id="cd08215">
    <property type="entry name" value="STKc_Nek"/>
    <property type="match status" value="1"/>
</dbReference>